<sequence>MIRSTSLEVKLSAHCRACPRGSGPDHSHGSASTSPTKAWPLKTMAAAFERSPSKTDPSLWPVPRAHFVRIHALMSETPLRLSTTTHSVKRKRECLFCSAGPNPATALGARRFGAGNRMGVEFGPRSVNRHCSCRTGSRLSVPRWENDVPACHGLARHRSSHGETAFRRGPAYLQLHAVPFGGEGCQWDSETDNDVHVNLGIRPTVPRATANVGERLADAPLHLLSDNAAFRHRHRTIR</sequence>
<name>A0A2U3Q8Y9_9BRAD</name>
<accession>A0A2U3Q8Y9</accession>
<dbReference type="AlphaFoldDB" id="A0A2U3Q8Y9"/>
<organism evidence="1 2">
    <name type="scientific">Bradyrhizobium vignae</name>
    <dbReference type="NCBI Taxonomy" id="1549949"/>
    <lineage>
        <taxon>Bacteria</taxon>
        <taxon>Pseudomonadati</taxon>
        <taxon>Pseudomonadota</taxon>
        <taxon>Alphaproteobacteria</taxon>
        <taxon>Hyphomicrobiales</taxon>
        <taxon>Nitrobacteraceae</taxon>
        <taxon>Bradyrhizobium</taxon>
    </lineage>
</organism>
<dbReference type="KEGG" id="bvz:BRAD3257_6988"/>
<reference evidence="1 2" key="1">
    <citation type="submission" date="2018-03" db="EMBL/GenBank/DDBJ databases">
        <authorList>
            <person name="Gully D."/>
        </authorList>
    </citation>
    <scope>NUCLEOTIDE SEQUENCE [LARGE SCALE GENOMIC DNA]</scope>
    <source>
        <strain evidence="1">ORS3257</strain>
    </source>
</reference>
<evidence type="ECO:0000313" key="2">
    <source>
        <dbReference type="Proteomes" id="UP000246085"/>
    </source>
</evidence>
<protein>
    <submittedName>
        <fullName evidence="1">Uncharacterized protein</fullName>
    </submittedName>
</protein>
<dbReference type="Proteomes" id="UP000246085">
    <property type="component" value="Chromosome BRAD3257"/>
</dbReference>
<dbReference type="EMBL" id="LS398110">
    <property type="protein sequence ID" value="SPP97840.1"/>
    <property type="molecule type" value="Genomic_DNA"/>
</dbReference>
<gene>
    <name evidence="1" type="ORF">BRAD3257_6988</name>
</gene>
<evidence type="ECO:0000313" key="1">
    <source>
        <dbReference type="EMBL" id="SPP97840.1"/>
    </source>
</evidence>
<proteinExistence type="predicted"/>